<proteinExistence type="predicted"/>
<dbReference type="InterPro" id="IPR010546">
    <property type="entry name" value="DUF1120"/>
</dbReference>
<evidence type="ECO:0000313" key="3">
    <source>
        <dbReference type="EMBL" id="TLG93441.1"/>
    </source>
</evidence>
<dbReference type="RefSeq" id="WP_017135191.1">
    <property type="nucleotide sequence ID" value="NZ_JACAOZ010000010.1"/>
</dbReference>
<reference evidence="3 4" key="1">
    <citation type="submission" date="2019-05" db="EMBL/GenBank/DDBJ databases">
        <title>Pseudomonas edaphica sp. nov., isolated from rhizospheric soil of Cistus ladanifer L. in Spain.</title>
        <authorList>
            <person name="Peix A."/>
        </authorList>
    </citation>
    <scope>NUCLEOTIDE SEQUENCE [LARGE SCALE GENOMIC DNA]</scope>
    <source>
        <strain evidence="3 4">RD25</strain>
    </source>
</reference>
<evidence type="ECO:0000313" key="5">
    <source>
        <dbReference type="Proteomes" id="UP000560470"/>
    </source>
</evidence>
<keyword evidence="4" id="KW-1185">Reference proteome</keyword>
<sequence length="228" mass="24564">MAAHPLTTAGHGLRLPVPVLNTVGRCVAALLLCLATLVNAHAASTVDLTVTGRITPDACHVELTNEGTVDHGKIPSHSLNADEFTVLPIQMLDLRVQCARPMLFALVGIDNRADSSSAPDYFYGLGRNIHVPEERLGSVALSYRNAVGDAQPMQVLASNDNGETWSQEPNAYPRAHMAFAPVGDRQPDFIGQLTVQVQVSTAINFSQYLTLDQEVPLDGAIVLDLRYL</sequence>
<comment type="caution">
    <text evidence="2">The sequence shown here is derived from an EMBL/GenBank/DDBJ whole genome shotgun (WGS) entry which is preliminary data.</text>
</comment>
<protein>
    <submittedName>
        <fullName evidence="2">DUF1120 domain-containing protein</fullName>
    </submittedName>
</protein>
<dbReference type="Pfam" id="PF06551">
    <property type="entry name" value="DUF1120"/>
    <property type="match status" value="1"/>
</dbReference>
<dbReference type="Proteomes" id="UP000560470">
    <property type="component" value="Unassembled WGS sequence"/>
</dbReference>
<reference evidence="2 5" key="2">
    <citation type="submission" date="2020-04" db="EMBL/GenBank/DDBJ databases">
        <title>Molecular characterization of pseudomonads from Agaricus bisporus reveal novel blotch 2 pathogens in Western Europe.</title>
        <authorList>
            <person name="Taparia T."/>
            <person name="Krijger M."/>
            <person name="Haynes E."/>
            <person name="Elpinstone J.G."/>
            <person name="Noble R."/>
            <person name="Van Der Wolf J."/>
        </authorList>
    </citation>
    <scope>NUCLEOTIDE SEQUENCE [LARGE SCALE GENOMIC DNA]</scope>
    <source>
        <strain evidence="2 5">B7002</strain>
    </source>
</reference>
<feature type="signal peptide" evidence="1">
    <location>
        <begin position="1"/>
        <end position="42"/>
    </location>
</feature>
<feature type="chain" id="PRO_5044624074" evidence="1">
    <location>
        <begin position="43"/>
        <end position="228"/>
    </location>
</feature>
<dbReference type="EMBL" id="JACAOZ010000010">
    <property type="protein sequence ID" value="NVZ56893.1"/>
    <property type="molecule type" value="Genomic_DNA"/>
</dbReference>
<keyword evidence="1" id="KW-0732">Signal</keyword>
<dbReference type="Proteomes" id="UP000304941">
    <property type="component" value="Unassembled WGS sequence"/>
</dbReference>
<accession>A0A5R8R4D9</accession>
<evidence type="ECO:0000313" key="4">
    <source>
        <dbReference type="Proteomes" id="UP000304941"/>
    </source>
</evidence>
<evidence type="ECO:0000256" key="1">
    <source>
        <dbReference type="SAM" id="SignalP"/>
    </source>
</evidence>
<evidence type="ECO:0000313" key="2">
    <source>
        <dbReference type="EMBL" id="NVZ56893.1"/>
    </source>
</evidence>
<dbReference type="AlphaFoldDB" id="A0A5R8R4D9"/>
<name>A0A5R8R4D9_9PSED</name>
<gene>
    <name evidence="3" type="ORF">FEM54_03925</name>
    <name evidence="2" type="ORF">HX797_11540</name>
</gene>
<dbReference type="EMBL" id="VBVZ01000034">
    <property type="protein sequence ID" value="TLG93441.1"/>
    <property type="molecule type" value="Genomic_DNA"/>
</dbReference>
<organism evidence="2 5">
    <name type="scientific">Pseudomonas edaphica</name>
    <dbReference type="NCBI Taxonomy" id="2006980"/>
    <lineage>
        <taxon>Bacteria</taxon>
        <taxon>Pseudomonadati</taxon>
        <taxon>Pseudomonadota</taxon>
        <taxon>Gammaproteobacteria</taxon>
        <taxon>Pseudomonadales</taxon>
        <taxon>Pseudomonadaceae</taxon>
        <taxon>Pseudomonas</taxon>
    </lineage>
</organism>